<dbReference type="SUPFAM" id="SSF49854">
    <property type="entry name" value="Spermadhesin, CUB domain"/>
    <property type="match status" value="2"/>
</dbReference>
<dbReference type="CDD" id="cd00041">
    <property type="entry name" value="CUB"/>
    <property type="match status" value="1"/>
</dbReference>
<keyword evidence="9 15" id="KW-0472">Membrane</keyword>
<evidence type="ECO:0000256" key="5">
    <source>
        <dbReference type="ARBA" id="ARBA00022729"/>
    </source>
</evidence>
<feature type="transmembrane region" description="Helical" evidence="15">
    <location>
        <begin position="2421"/>
        <end position="2443"/>
    </location>
</feature>
<evidence type="ECO:0000256" key="6">
    <source>
        <dbReference type="ARBA" id="ARBA00022737"/>
    </source>
</evidence>
<dbReference type="InParanoid" id="H2YIS8"/>
<dbReference type="PROSITE" id="PS01186">
    <property type="entry name" value="EGF_2"/>
    <property type="match status" value="2"/>
</dbReference>
<keyword evidence="2" id="KW-0880">Kelch repeat</keyword>
<dbReference type="PROSITE" id="PS01187">
    <property type="entry name" value="EGF_CA"/>
    <property type="match status" value="1"/>
</dbReference>
<dbReference type="InterPro" id="IPR056863">
    <property type="entry name" value="LMN_ATRN_NET-like_EGF"/>
</dbReference>
<evidence type="ECO:0000259" key="17">
    <source>
        <dbReference type="PROSITE" id="PS50026"/>
    </source>
</evidence>
<dbReference type="PROSITE" id="PS00010">
    <property type="entry name" value="ASX_HYDROXYL"/>
    <property type="match status" value="2"/>
</dbReference>
<dbReference type="FunFam" id="2.10.25.10:FF:000202">
    <property type="entry name" value="Multiple epidermal growth factor-like domains 8"/>
    <property type="match status" value="1"/>
</dbReference>
<keyword evidence="10 13" id="KW-1015">Disulfide bond</keyword>
<feature type="disulfide bond" evidence="14">
    <location>
        <begin position="1153"/>
        <end position="1162"/>
    </location>
</feature>
<dbReference type="SMART" id="SM00180">
    <property type="entry name" value="EGF_Lam"/>
    <property type="match status" value="4"/>
</dbReference>
<dbReference type="PROSITE" id="PS00022">
    <property type="entry name" value="EGF_1"/>
    <property type="match status" value="1"/>
</dbReference>
<feature type="transmembrane region" description="Helical" evidence="15">
    <location>
        <begin position="2290"/>
        <end position="2312"/>
    </location>
</feature>
<keyword evidence="7" id="KW-0106">Calcium</keyword>
<reference evidence="20" key="1">
    <citation type="submission" date="2003-08" db="EMBL/GenBank/DDBJ databases">
        <authorList>
            <person name="Birren B."/>
            <person name="Nusbaum C."/>
            <person name="Abebe A."/>
            <person name="Abouelleil A."/>
            <person name="Adekoya E."/>
            <person name="Ait-zahra M."/>
            <person name="Allen N."/>
            <person name="Allen T."/>
            <person name="An P."/>
            <person name="Anderson M."/>
            <person name="Anderson S."/>
            <person name="Arachchi H."/>
            <person name="Armbruster J."/>
            <person name="Bachantsang P."/>
            <person name="Baldwin J."/>
            <person name="Barry A."/>
            <person name="Bayul T."/>
            <person name="Blitshsteyn B."/>
            <person name="Bloom T."/>
            <person name="Blye J."/>
            <person name="Boguslavskiy L."/>
            <person name="Borowsky M."/>
            <person name="Boukhgalter B."/>
            <person name="Brunache A."/>
            <person name="Butler J."/>
            <person name="Calixte N."/>
            <person name="Calvo S."/>
            <person name="Camarata J."/>
            <person name="Campo K."/>
            <person name="Chang J."/>
            <person name="Cheshatsang Y."/>
            <person name="Citroen M."/>
            <person name="Collymore A."/>
            <person name="Considine T."/>
            <person name="Cook A."/>
            <person name="Cooke P."/>
            <person name="Corum B."/>
            <person name="Cuomo C."/>
            <person name="David R."/>
            <person name="Dawoe T."/>
            <person name="Degray S."/>
            <person name="Dodge S."/>
            <person name="Dooley K."/>
            <person name="Dorje P."/>
            <person name="Dorjee K."/>
            <person name="Dorris L."/>
            <person name="Duffey N."/>
            <person name="Dupes A."/>
            <person name="Elkins T."/>
            <person name="Engels R."/>
            <person name="Erickson J."/>
            <person name="Farina A."/>
            <person name="Faro S."/>
            <person name="Ferreira P."/>
            <person name="Fischer H."/>
            <person name="Fitzgerald M."/>
            <person name="Foley K."/>
            <person name="Gage D."/>
            <person name="Galagan J."/>
            <person name="Gearin G."/>
            <person name="Gnerre S."/>
            <person name="Gnirke A."/>
            <person name="Goyette A."/>
            <person name="Graham J."/>
            <person name="Grandbois E."/>
            <person name="Gyaltsen K."/>
            <person name="Hafez N."/>
            <person name="Hagopian D."/>
            <person name="Hagos B."/>
            <person name="Hall J."/>
            <person name="Hatcher B."/>
            <person name="Heller A."/>
            <person name="Higgins H."/>
            <person name="Honan T."/>
            <person name="Horn A."/>
            <person name="Houde N."/>
            <person name="Hughes L."/>
            <person name="Hulme W."/>
            <person name="Husby E."/>
            <person name="Iliev I."/>
            <person name="Jaffe D."/>
            <person name="Jones C."/>
            <person name="Kamal M."/>
            <person name="Kamat A."/>
            <person name="Kamvysselis M."/>
            <person name="Karlsson E."/>
            <person name="Kells C."/>
            <person name="Kieu A."/>
            <person name="Kisner P."/>
            <person name="Kodira C."/>
            <person name="Kulbokas E."/>
            <person name="Labutti K."/>
            <person name="Lama D."/>
            <person name="Landers T."/>
            <person name="Leger J."/>
            <person name="Levine S."/>
            <person name="Lewis D."/>
            <person name="Lewis T."/>
            <person name="Lindblad-toh K."/>
            <person name="Liu X."/>
            <person name="Lokyitsang T."/>
            <person name="Lokyitsang Y."/>
            <person name="Lucien O."/>
            <person name="Lui A."/>
            <person name="Ma L.J."/>
            <person name="Mabbitt R."/>
            <person name="Macdonald J."/>
            <person name="Maclean C."/>
            <person name="Major J."/>
            <person name="Manning J."/>
            <person name="Marabella R."/>
            <person name="Maru K."/>
            <person name="Matthews C."/>
            <person name="Mauceli E."/>
            <person name="Mccarthy M."/>
            <person name="Mcdonough S."/>
            <person name="Mcghee T."/>
            <person name="Meldrim J."/>
            <person name="Meneus L."/>
            <person name="Mesirov J."/>
            <person name="Mihalev A."/>
            <person name="Mihova T."/>
            <person name="Mikkelsen T."/>
            <person name="Mlenga V."/>
            <person name="Moru K."/>
            <person name="Mozes J."/>
            <person name="Mulrain L."/>
            <person name="Munson G."/>
            <person name="Naylor J."/>
            <person name="Newes C."/>
            <person name="Nguyen C."/>
            <person name="Nguyen N."/>
            <person name="Nguyen T."/>
            <person name="Nicol R."/>
            <person name="Nielsen C."/>
            <person name="Nizzari M."/>
            <person name="Norbu C."/>
            <person name="Norbu N."/>
            <person name="O'donnell P."/>
            <person name="Okoawo O."/>
            <person name="O'leary S."/>
            <person name="Omotosho B."/>
            <person name="O'neill K."/>
            <person name="Osman S."/>
            <person name="Parker S."/>
            <person name="Perrin D."/>
            <person name="Phunkhang P."/>
            <person name="Piqani B."/>
            <person name="Purcell S."/>
            <person name="Rachupka T."/>
            <person name="Ramasamy U."/>
            <person name="Rameau R."/>
            <person name="Ray V."/>
            <person name="Raymond C."/>
            <person name="Retta R."/>
            <person name="Richardson S."/>
            <person name="Rise C."/>
            <person name="Rodriguez J."/>
            <person name="Rogers J."/>
            <person name="Rogov P."/>
            <person name="Rutman M."/>
            <person name="Schupbach R."/>
            <person name="Seaman C."/>
            <person name="Settipalli S."/>
            <person name="Sharpe T."/>
            <person name="Sheridan J."/>
            <person name="Sherpa N."/>
            <person name="Shi J."/>
            <person name="Smirnov S."/>
            <person name="Smith C."/>
            <person name="Sougnez C."/>
            <person name="Spencer B."/>
            <person name="Stalker J."/>
            <person name="Stange-thomann N."/>
            <person name="Stavropoulos S."/>
            <person name="Stetson K."/>
            <person name="Stone C."/>
            <person name="Stone S."/>
            <person name="Stubbs M."/>
            <person name="Talamas J."/>
            <person name="Tchuinga P."/>
            <person name="Tenzing P."/>
            <person name="Tesfaye S."/>
            <person name="Theodore J."/>
            <person name="Thoulutsang Y."/>
            <person name="Topham K."/>
            <person name="Towey S."/>
            <person name="Tsamla T."/>
            <person name="Tsomo N."/>
            <person name="Vallee D."/>
            <person name="Vassiliev H."/>
            <person name="Venkataraman V."/>
            <person name="Vinson J."/>
            <person name="Vo A."/>
            <person name="Wade C."/>
            <person name="Wang S."/>
            <person name="Wangchuk T."/>
            <person name="Wangdi T."/>
            <person name="Whittaker C."/>
            <person name="Wilkinson J."/>
            <person name="Wu Y."/>
            <person name="Wyman D."/>
            <person name="Yadav S."/>
            <person name="Yang S."/>
            <person name="Yang X."/>
            <person name="Yeager S."/>
            <person name="Yee E."/>
            <person name="Young G."/>
            <person name="Zainoun J."/>
            <person name="Zembeck L."/>
            <person name="Zimmer A."/>
            <person name="Zody M."/>
            <person name="Lander E."/>
        </authorList>
    </citation>
    <scope>NUCLEOTIDE SEQUENCE [LARGE SCALE GENOMIC DNA]</scope>
</reference>
<evidence type="ECO:0000259" key="18">
    <source>
        <dbReference type="PROSITE" id="PS50027"/>
    </source>
</evidence>
<reference evidence="19" key="3">
    <citation type="submission" date="2025-09" db="UniProtKB">
        <authorList>
            <consortium name="Ensembl"/>
        </authorList>
    </citation>
    <scope>IDENTIFICATION</scope>
</reference>
<dbReference type="InterPro" id="IPR000152">
    <property type="entry name" value="EGF-type_Asp/Asn_hydroxyl_site"/>
</dbReference>
<dbReference type="SMART" id="SM00179">
    <property type="entry name" value="EGF_CA"/>
    <property type="match status" value="2"/>
</dbReference>
<dbReference type="PROSITE" id="PS01248">
    <property type="entry name" value="EGF_LAM_1"/>
    <property type="match status" value="4"/>
</dbReference>
<evidence type="ECO:0000256" key="8">
    <source>
        <dbReference type="ARBA" id="ARBA00022989"/>
    </source>
</evidence>
<feature type="domain" description="CUB" evidence="16">
    <location>
        <begin position="1"/>
        <end position="89"/>
    </location>
</feature>
<comment type="caution">
    <text evidence="13">Lacks conserved residue(s) required for the propagation of feature annotation.</text>
</comment>
<dbReference type="HOGENOM" id="CLU_000612_0_0_1"/>
<dbReference type="Pfam" id="PF00053">
    <property type="entry name" value="EGF_laminin"/>
    <property type="match status" value="1"/>
</dbReference>
<dbReference type="PROSITE" id="PS50027">
    <property type="entry name" value="EGF_LAM_2"/>
    <property type="match status" value="2"/>
</dbReference>
<feature type="disulfide bond" evidence="14">
    <location>
        <begin position="1115"/>
        <end position="1129"/>
    </location>
</feature>
<dbReference type="CDD" id="cd00055">
    <property type="entry name" value="EGF_Lam"/>
    <property type="match status" value="3"/>
</dbReference>
<dbReference type="InterPro" id="IPR000742">
    <property type="entry name" value="EGF"/>
</dbReference>
<reference evidence="19" key="2">
    <citation type="submission" date="2025-08" db="UniProtKB">
        <authorList>
            <consortium name="Ensembl"/>
        </authorList>
    </citation>
    <scope>IDENTIFICATION</scope>
</reference>
<dbReference type="SMART" id="SM00042">
    <property type="entry name" value="CUB"/>
    <property type="match status" value="2"/>
</dbReference>
<dbReference type="GO" id="GO:0048731">
    <property type="term" value="P:system development"/>
    <property type="evidence" value="ECO:0007669"/>
    <property type="project" value="UniProtKB-ARBA"/>
</dbReference>
<dbReference type="SMART" id="SM00423">
    <property type="entry name" value="PSI"/>
    <property type="match status" value="8"/>
</dbReference>
<dbReference type="InterPro" id="IPR002049">
    <property type="entry name" value="LE_dom"/>
</dbReference>
<dbReference type="SUPFAM" id="SSF57196">
    <property type="entry name" value="EGF/Laminin"/>
    <property type="match status" value="3"/>
</dbReference>
<dbReference type="InterPro" id="IPR035914">
    <property type="entry name" value="Sperma_CUB_dom_sf"/>
</dbReference>
<dbReference type="CDD" id="cd00054">
    <property type="entry name" value="EGF_CA"/>
    <property type="match status" value="1"/>
</dbReference>
<dbReference type="PANTHER" id="PTHR46093">
    <property type="entry name" value="ACYL-COA-BINDING DOMAIN-CONTAINING PROTEIN 5"/>
    <property type="match status" value="1"/>
</dbReference>
<dbReference type="Ensembl" id="ENSCSAVT00000005298.1">
    <property type="protein sequence ID" value="ENSCSAVP00000005227.1"/>
    <property type="gene ID" value="ENSCSAVG00000003112.1"/>
</dbReference>
<dbReference type="Proteomes" id="UP000007875">
    <property type="component" value="Unassembled WGS sequence"/>
</dbReference>
<keyword evidence="20" id="KW-1185">Reference proteome</keyword>
<dbReference type="Pfam" id="PF12947">
    <property type="entry name" value="EGF_3"/>
    <property type="match status" value="1"/>
</dbReference>
<evidence type="ECO:0000256" key="10">
    <source>
        <dbReference type="ARBA" id="ARBA00023157"/>
    </source>
</evidence>
<feature type="transmembrane region" description="Helical" evidence="15">
    <location>
        <begin position="2324"/>
        <end position="2347"/>
    </location>
</feature>
<dbReference type="InterPro" id="IPR056737">
    <property type="entry name" value="Beta-prop_ATRN-MKLN-like"/>
</dbReference>
<evidence type="ECO:0008006" key="21">
    <source>
        <dbReference type="Google" id="ProtNLM"/>
    </source>
</evidence>
<dbReference type="InterPro" id="IPR018097">
    <property type="entry name" value="EGF_Ca-bd_CS"/>
</dbReference>
<sequence>CEWLIISPDPVNFPFVSLRILSRDTECGYDFVSVYDGASQNDKVLAKLSGDSSTTRIDTLYARSARMLIYFYSDRNYVRQGFTAEFSILSCLNNCSGNGDCLHNKCSCYPGWFGESCDQLECSNRCGGSLQGFCNFTSSKCMCNVGYIGKDCSMATRTSSNAGGWNVVDRSGDNVAFHTAAYAHPYLYTFGGYDLNIMKNTLHRYDFQQNSWEKMIAGSISPSARAFHTVVTLKTLTTSLIVYILPALFTWFHKILKVLLTLVHLLQMEHIVDDGLDYLIVFGGDLGDNQYLNDLWLYNISGNTWLRQNNLSSPPPVSRHASCVLQHSHHLYIFGGMVHGEGGLDFSSELYKFDWKSWAWSKVNSSGLKPSSKKVAGHSMVYDSVDNLFIVFGGFHASKPIAVRSKKLLLFKIDQSYWYEVELKGSTPMAFHSANIIGDYMVVHGGSVHQHTSDESCYSDTTYLYNMRCGKWSSVHTNYSGMYGHVSSILPQNILLVHGGYDGTVLNALHAFKPPLYVLPNLLVSNVCTNYDKEDQCLLDQRCVWCSQFSFCSENTAQCSEDQLTYPVCDGICKHLNTCTSCSLFNRYQFVGGSWVPEKCGWCVADQKCTGLNSTSGNMFSEISWIRDYDSPIISPPSCLVRKLVKGFFVQYYKDNQLNPYQIGTIANKPGLNINIETLKKHCDYHILKRFTIILQLQVVISNGQLSLITTSDESNRTLVVQGFLHPLNPAYFPNGILNSLGWPTLRSLQSLNRISRYLSMVLSSRNNAGASQSEFTLIESKYLEAYNTEGGSCAGYSSCLLCLSDTSCMWCTDGNACVAASPSACHNAGSALTVVGGTGQVVTDPHLCPVCSDSITCWECSKHRYCRWTSTRGCLQNSQGGNKLKSVCSTSCSERKSCRTCLEEEGGGGGCSWCESSRTCYSFQHHFPIYLLGQCGEWMEDAHQCRNCSTHNACASCIDEYHCGWCFNTGNSLNGKCMDGEISDDRCGDPYLPSQSWSYASCPDVDECNAGSLHSCHENATCSNTPHSYRCSCNRGFHGDGFSCSPTCYNHCGNGYCSESLRCECDLGWRSSPDGGLYDCSDDCLCNFHSSCNTSVGICDECQHNTHGSHCELCVAGSYGNASSPHGCQTCQCNNHGELANICNQSTGECVCTDHTTGRNCQLCANGYYGNASNGGMCYQECDGRYLVESSLVGGFGTRYNFNKIKHCFHVIKARSASDIVVLEIENNLDIDCQVTRLYVYNGIPGVSAPLGAVCGSNSAVFIILMFADTLSVVYNSALGSTGFTAQYQVVSCTNHPSITDCLSTNMSLLHCSSEEQLMCFNVRFKRDPLLLTPQGMCVCTHPLWGQLCGLQSGIDSNNSVPRSNIRPTSIIGHSMVIYNQSLLVYGGFRFNNSDPTIYRFNTTSRMWDFILPSMFPDTPYFHSSVALPGMNSMLVLGGILHNGSYSNRLWKLMLAENFSHEWIEILSNATLPAVAGHTITLCSKHVILLGGYTHSGIINKQVWSFDIYTHTCKEVKTKGEIVGMFGHTAVCDKTTHRIFVFGGLHFESSQSANLFVYHTRYKRWSKLVSSPQPLNMMFPAISLFHTGNFLTTDSTSGLLLFGQPYSSNVTETWMFNLHSYTWLQITNLESWKFQGILSWSAVIRPLNKEDSDIYLYRGGSVMQVGSIIAKLLFCKETKILFSDHFNIYNTIKFYFSQTIKVVSKCFQPSLKCRGGINILCTGIQVGIHNCKNQFGKIIVGWNTSVKPHLLSRSCKECNLNFPYNNFFCGWDGRTCVSGNFTTPKCSECAHLDCSSCVQSSQCIWLPQGGCENIESIGPAPTNSDLLICRKSCNEHKSCDTCLSQNSDCSWSTRLRRCLSVGENILYCSTGVCGRVIKHVHECPVVCAHSTYCHSCLMMDGCGWYGTDDGSGCGDCRSGSYQNPTDHSTPTCPQSHWWFVQCPPENECVNGHNTCQQFETCADTLDYFQCSCVDGYFRNGVNLQCVPRCQPECLHGVCTSPNVCSCSFGFTGDTCNISCPCNNHSDCVMLANGTFVCTGCLHHTSGEYCNHCEVGFVGDPSRNNSCLPCNQICNGRSDTCISKSIGVNLWREPLYGVSSVNDAVCIGCSGNSFGDHCQDCYDGYFMMHRVCRRCECNGHGNRCNKLTGNSCQCWNRTTTSCGVEAQCWRQQCNLCMDGFKGNPVNGGHCYRLVNVNQEWCFDPTLQGGCVDYGFDRELELSVGYSLLFALLPRFVNVDMRLILDVTHGAVDVFISDLQDAFVVTVDNATMQHKVSINSSLQTPKKLRDYLFYCCPTQCINIISYLQLLLWISKYVKSFSLKIITFMLKFSIWTTMCLYHLSHYFIITWNLNATNLNNFITIAPNFVLHIKQLQNRLIVTFPRTYYNFQKATFYIIVLSTEELIDSPGRLILRQDQTRIDLFVFFSVFFSCFFLFLSICIVAWKLKHHVDARRNILAHHIQLQHMASRPFAYVYLLFHHSRSLGSCPLSLDGQNHAKTSLVLKENSKTMVISMANKHLTGWHSRSVGPVAFEPSKDGRAGVATVFINLPANTSVCFASAL</sequence>
<organism evidence="19 20">
    <name type="scientific">Ciona savignyi</name>
    <name type="common">Pacific transparent sea squirt</name>
    <dbReference type="NCBI Taxonomy" id="51511"/>
    <lineage>
        <taxon>Eukaryota</taxon>
        <taxon>Metazoa</taxon>
        <taxon>Chordata</taxon>
        <taxon>Tunicata</taxon>
        <taxon>Ascidiacea</taxon>
        <taxon>Phlebobranchia</taxon>
        <taxon>Cionidae</taxon>
        <taxon>Ciona</taxon>
    </lineage>
</organism>
<dbReference type="PANTHER" id="PTHR46093:SF18">
    <property type="entry name" value="FIBRONECTIN TYPE-III DOMAIN-CONTAINING PROTEIN"/>
    <property type="match status" value="1"/>
</dbReference>
<dbReference type="STRING" id="51511.ENSCSAVP00000005227"/>
<dbReference type="SMART" id="SM00612">
    <property type="entry name" value="Kelch"/>
    <property type="match status" value="4"/>
</dbReference>
<keyword evidence="12 14" id="KW-0424">Laminin EGF-like domain</keyword>
<dbReference type="SUPFAM" id="SSF117281">
    <property type="entry name" value="Kelch motif"/>
    <property type="match status" value="3"/>
</dbReference>
<feature type="disulfide bond" evidence="14">
    <location>
        <begin position="1165"/>
        <end position="1179"/>
    </location>
</feature>
<dbReference type="InterPro" id="IPR016201">
    <property type="entry name" value="PSI"/>
</dbReference>
<evidence type="ECO:0000259" key="16">
    <source>
        <dbReference type="PROSITE" id="PS01180"/>
    </source>
</evidence>
<evidence type="ECO:0000256" key="7">
    <source>
        <dbReference type="ARBA" id="ARBA00022837"/>
    </source>
</evidence>
<evidence type="ECO:0000256" key="15">
    <source>
        <dbReference type="SAM" id="Phobius"/>
    </source>
</evidence>
<evidence type="ECO:0000256" key="4">
    <source>
        <dbReference type="ARBA" id="ARBA00022692"/>
    </source>
</evidence>
<dbReference type="InterPro" id="IPR009030">
    <property type="entry name" value="Growth_fac_rcpt_cys_sf"/>
</dbReference>
<protein>
    <recommendedName>
        <fullName evidence="21">Multiple EGF-like-domains 8</fullName>
    </recommendedName>
</protein>
<comment type="subcellular location">
    <subcellularLocation>
        <location evidence="1">Membrane</location>
        <topology evidence="1">Single-pass type I membrane protein</topology>
    </subcellularLocation>
</comment>
<feature type="domain" description="Laminin EGF-like" evidence="18">
    <location>
        <begin position="1132"/>
        <end position="1181"/>
    </location>
</feature>
<keyword evidence="8 15" id="KW-1133">Transmembrane helix</keyword>
<evidence type="ECO:0000256" key="12">
    <source>
        <dbReference type="ARBA" id="ARBA00023292"/>
    </source>
</evidence>
<feature type="domain" description="CUB" evidence="16">
    <location>
        <begin position="1183"/>
        <end position="1292"/>
    </location>
</feature>
<feature type="disulfide bond" evidence="13">
    <location>
        <begin position="143"/>
        <end position="152"/>
    </location>
</feature>
<feature type="domain" description="EGF-like" evidence="17">
    <location>
        <begin position="118"/>
        <end position="153"/>
    </location>
</feature>
<evidence type="ECO:0000256" key="2">
    <source>
        <dbReference type="ARBA" id="ARBA00022441"/>
    </source>
</evidence>
<name>H2YIS8_CIOSA</name>
<dbReference type="GO" id="GO:0016020">
    <property type="term" value="C:membrane"/>
    <property type="evidence" value="ECO:0007669"/>
    <property type="project" value="UniProtKB-SubCell"/>
</dbReference>
<dbReference type="InterPro" id="IPR015915">
    <property type="entry name" value="Kelch-typ_b-propeller"/>
</dbReference>
<evidence type="ECO:0000256" key="11">
    <source>
        <dbReference type="ARBA" id="ARBA00023180"/>
    </source>
</evidence>
<evidence type="ECO:0000256" key="1">
    <source>
        <dbReference type="ARBA" id="ARBA00004479"/>
    </source>
</evidence>
<feature type="domain" description="EGF-like" evidence="17">
    <location>
        <begin position="1005"/>
        <end position="1044"/>
    </location>
</feature>
<dbReference type="Gene3D" id="2.120.10.80">
    <property type="entry name" value="Kelch-type beta propeller"/>
    <property type="match status" value="3"/>
</dbReference>
<dbReference type="eggNOG" id="KOG1388">
    <property type="taxonomic scope" value="Eukaryota"/>
</dbReference>
<feature type="disulfide bond" evidence="14">
    <location>
        <begin position="1103"/>
        <end position="1112"/>
    </location>
</feature>
<dbReference type="Gene3D" id="2.60.120.290">
    <property type="entry name" value="Spermadhesin, CUB domain"/>
    <property type="match status" value="2"/>
</dbReference>
<dbReference type="SUPFAM" id="SSF57184">
    <property type="entry name" value="Growth factor receptor domain"/>
    <property type="match status" value="1"/>
</dbReference>
<dbReference type="Gene3D" id="2.10.25.10">
    <property type="entry name" value="Laminin"/>
    <property type="match status" value="6"/>
</dbReference>
<dbReference type="PROSITE" id="PS01180">
    <property type="entry name" value="CUB"/>
    <property type="match status" value="2"/>
</dbReference>
<dbReference type="FunFam" id="2.10.25.10:FF:000188">
    <property type="entry name" value="Laminin subunit gamma 2"/>
    <property type="match status" value="1"/>
</dbReference>
<evidence type="ECO:0000256" key="9">
    <source>
        <dbReference type="ARBA" id="ARBA00023136"/>
    </source>
</evidence>
<evidence type="ECO:0000313" key="19">
    <source>
        <dbReference type="Ensembl" id="ENSCSAVP00000005227.1"/>
    </source>
</evidence>
<dbReference type="InterPro" id="IPR006652">
    <property type="entry name" value="Kelch_1"/>
</dbReference>
<evidence type="ECO:0000256" key="14">
    <source>
        <dbReference type="PROSITE-ProRule" id="PRU00460"/>
    </source>
</evidence>
<dbReference type="InterPro" id="IPR000859">
    <property type="entry name" value="CUB_dom"/>
</dbReference>
<evidence type="ECO:0000256" key="13">
    <source>
        <dbReference type="PROSITE-ProRule" id="PRU00076"/>
    </source>
</evidence>
<keyword evidence="11" id="KW-0325">Glycoprotein</keyword>
<dbReference type="GO" id="GO:0005509">
    <property type="term" value="F:calcium ion binding"/>
    <property type="evidence" value="ECO:0007669"/>
    <property type="project" value="InterPro"/>
</dbReference>
<accession>H2YIS8</accession>
<keyword evidence="3 13" id="KW-0245">EGF-like domain</keyword>
<dbReference type="GO" id="GO:0048513">
    <property type="term" value="P:animal organ development"/>
    <property type="evidence" value="ECO:0007669"/>
    <property type="project" value="UniProtKB-ARBA"/>
</dbReference>
<keyword evidence="5" id="KW-0732">Signal</keyword>
<dbReference type="GeneTree" id="ENSGT00940000174104"/>
<dbReference type="InterPro" id="IPR024731">
    <property type="entry name" value="NELL2-like_EGF"/>
</dbReference>
<evidence type="ECO:0000313" key="20">
    <source>
        <dbReference type="Proteomes" id="UP000007875"/>
    </source>
</evidence>
<feature type="disulfide bond" evidence="14">
    <location>
        <begin position="1134"/>
        <end position="1151"/>
    </location>
</feature>
<dbReference type="Pfam" id="PF24981">
    <property type="entry name" value="Beta-prop_ATRN-LZTR1"/>
    <property type="match status" value="2"/>
</dbReference>
<keyword evidence="6" id="KW-0677">Repeat</keyword>
<dbReference type="InterPro" id="IPR001881">
    <property type="entry name" value="EGF-like_Ca-bd_dom"/>
</dbReference>
<dbReference type="Pfam" id="PF00431">
    <property type="entry name" value="CUB"/>
    <property type="match status" value="1"/>
</dbReference>
<dbReference type="PROSITE" id="PS50026">
    <property type="entry name" value="EGF_3"/>
    <property type="match status" value="2"/>
</dbReference>
<keyword evidence="4 15" id="KW-0812">Transmembrane</keyword>
<evidence type="ECO:0000256" key="3">
    <source>
        <dbReference type="ARBA" id="ARBA00022536"/>
    </source>
</evidence>
<feature type="domain" description="Laminin EGF-like" evidence="18">
    <location>
        <begin position="1085"/>
        <end position="1131"/>
    </location>
</feature>
<feature type="disulfide bond" evidence="14">
    <location>
        <begin position="1132"/>
        <end position="1144"/>
    </location>
</feature>
<dbReference type="Pfam" id="PF24973">
    <property type="entry name" value="EGF_LMN_ATRN"/>
    <property type="match status" value="2"/>
</dbReference>
<proteinExistence type="predicted"/>
<dbReference type="GO" id="GO:0005604">
    <property type="term" value="C:basement membrane"/>
    <property type="evidence" value="ECO:0007669"/>
    <property type="project" value="UniProtKB-ARBA"/>
</dbReference>
<dbReference type="SMART" id="SM00181">
    <property type="entry name" value="EGF"/>
    <property type="match status" value="9"/>
</dbReference>